<protein>
    <submittedName>
        <fullName evidence="9">PAS domain S-box-containing protein</fullName>
    </submittedName>
</protein>
<dbReference type="InterPro" id="IPR009057">
    <property type="entry name" value="Homeodomain-like_sf"/>
</dbReference>
<dbReference type="GO" id="GO:0005524">
    <property type="term" value="F:ATP binding"/>
    <property type="evidence" value="ECO:0007669"/>
    <property type="project" value="UniProtKB-KW"/>
</dbReference>
<dbReference type="PROSITE" id="PS50112">
    <property type="entry name" value="PAS"/>
    <property type="match status" value="1"/>
</dbReference>
<dbReference type="Gene3D" id="3.30.450.20">
    <property type="entry name" value="PAS domain"/>
    <property type="match status" value="1"/>
</dbReference>
<feature type="domain" description="Sigma-54 factor interaction" evidence="7">
    <location>
        <begin position="159"/>
        <end position="388"/>
    </location>
</feature>
<dbReference type="FunFam" id="3.40.50.300:FF:000006">
    <property type="entry name" value="DNA-binding transcriptional regulator NtrC"/>
    <property type="match status" value="1"/>
</dbReference>
<dbReference type="SUPFAM" id="SSF55785">
    <property type="entry name" value="PYP-like sensor domain (PAS domain)"/>
    <property type="match status" value="1"/>
</dbReference>
<dbReference type="SMART" id="SM00091">
    <property type="entry name" value="PAS"/>
    <property type="match status" value="1"/>
</dbReference>
<keyword evidence="4" id="KW-0238">DNA-binding</keyword>
<dbReference type="InterPro" id="IPR058031">
    <property type="entry name" value="AAA_lid_NorR"/>
</dbReference>
<reference evidence="9 10" key="1">
    <citation type="submission" date="2019-03" db="EMBL/GenBank/DDBJ databases">
        <title>Genomic Encyclopedia of Type Strains, Phase IV (KMG-IV): sequencing the most valuable type-strain genomes for metagenomic binning, comparative biology and taxonomic classification.</title>
        <authorList>
            <person name="Goeker M."/>
        </authorList>
    </citation>
    <scope>NUCLEOTIDE SEQUENCE [LARGE SCALE GENOMIC DNA]</scope>
    <source>
        <strain evidence="9 10">DSM 15969</strain>
    </source>
</reference>
<keyword evidence="3" id="KW-0805">Transcription regulation</keyword>
<dbReference type="InterPro" id="IPR002078">
    <property type="entry name" value="Sigma_54_int"/>
</dbReference>
<dbReference type="AlphaFoldDB" id="A0A4R1PZR9"/>
<evidence type="ECO:0000256" key="2">
    <source>
        <dbReference type="ARBA" id="ARBA00022840"/>
    </source>
</evidence>
<dbReference type="GO" id="GO:0006355">
    <property type="term" value="P:regulation of DNA-templated transcription"/>
    <property type="evidence" value="ECO:0007669"/>
    <property type="project" value="InterPro"/>
</dbReference>
<dbReference type="InterPro" id="IPR003593">
    <property type="entry name" value="AAA+_ATPase"/>
</dbReference>
<feature type="coiled-coil region" evidence="6">
    <location>
        <begin position="118"/>
        <end position="145"/>
    </location>
</feature>
<dbReference type="InterPro" id="IPR027417">
    <property type="entry name" value="P-loop_NTPase"/>
</dbReference>
<evidence type="ECO:0000259" key="8">
    <source>
        <dbReference type="PROSITE" id="PS50112"/>
    </source>
</evidence>
<dbReference type="Pfam" id="PF00989">
    <property type="entry name" value="PAS"/>
    <property type="match status" value="1"/>
</dbReference>
<evidence type="ECO:0000259" key="7">
    <source>
        <dbReference type="PROSITE" id="PS50045"/>
    </source>
</evidence>
<dbReference type="NCBIfam" id="TIGR00229">
    <property type="entry name" value="sensory_box"/>
    <property type="match status" value="1"/>
</dbReference>
<dbReference type="Gene3D" id="1.10.8.60">
    <property type="match status" value="1"/>
</dbReference>
<dbReference type="Pfam" id="PF00158">
    <property type="entry name" value="Sigma54_activat"/>
    <property type="match status" value="1"/>
</dbReference>
<evidence type="ECO:0000313" key="9">
    <source>
        <dbReference type="EMBL" id="TCL38553.1"/>
    </source>
</evidence>
<dbReference type="SUPFAM" id="SSF46689">
    <property type="entry name" value="Homeodomain-like"/>
    <property type="match status" value="1"/>
</dbReference>
<dbReference type="Pfam" id="PF25601">
    <property type="entry name" value="AAA_lid_14"/>
    <property type="match status" value="1"/>
</dbReference>
<evidence type="ECO:0000256" key="4">
    <source>
        <dbReference type="ARBA" id="ARBA00023125"/>
    </source>
</evidence>
<dbReference type="PROSITE" id="PS00675">
    <property type="entry name" value="SIGMA54_INTERACT_1"/>
    <property type="match status" value="1"/>
</dbReference>
<name>A0A4R1PZR9_9FIRM</name>
<dbReference type="RefSeq" id="WP_132076481.1">
    <property type="nucleotide sequence ID" value="NZ_SLUI01000003.1"/>
</dbReference>
<dbReference type="SMART" id="SM00382">
    <property type="entry name" value="AAA"/>
    <property type="match status" value="1"/>
</dbReference>
<gene>
    <name evidence="9" type="ORF">EV210_10325</name>
</gene>
<dbReference type="Gene3D" id="3.40.50.300">
    <property type="entry name" value="P-loop containing nucleotide triphosphate hydrolases"/>
    <property type="match status" value="1"/>
</dbReference>
<dbReference type="InterPro" id="IPR025944">
    <property type="entry name" value="Sigma_54_int_dom_CS"/>
</dbReference>
<comment type="caution">
    <text evidence="9">The sequence shown here is derived from an EMBL/GenBank/DDBJ whole genome shotgun (WGS) entry which is preliminary data.</text>
</comment>
<dbReference type="InterPro" id="IPR000014">
    <property type="entry name" value="PAS"/>
</dbReference>
<dbReference type="PANTHER" id="PTHR32071:SF57">
    <property type="entry name" value="C4-DICARBOXYLATE TRANSPORT TRANSCRIPTIONAL REGULATORY PROTEIN DCTD"/>
    <property type="match status" value="1"/>
</dbReference>
<evidence type="ECO:0000256" key="6">
    <source>
        <dbReference type="SAM" id="Coils"/>
    </source>
</evidence>
<keyword evidence="6" id="KW-0175">Coiled coil</keyword>
<dbReference type="GO" id="GO:0003677">
    <property type="term" value="F:DNA binding"/>
    <property type="evidence" value="ECO:0007669"/>
    <property type="project" value="UniProtKB-KW"/>
</dbReference>
<dbReference type="SUPFAM" id="SSF52540">
    <property type="entry name" value="P-loop containing nucleoside triphosphate hydrolases"/>
    <property type="match status" value="1"/>
</dbReference>
<dbReference type="PROSITE" id="PS00676">
    <property type="entry name" value="SIGMA54_INTERACT_2"/>
    <property type="match status" value="1"/>
</dbReference>
<dbReference type="InterPro" id="IPR025662">
    <property type="entry name" value="Sigma_54_int_dom_ATP-bd_1"/>
</dbReference>
<evidence type="ECO:0000256" key="3">
    <source>
        <dbReference type="ARBA" id="ARBA00023015"/>
    </source>
</evidence>
<accession>A0A4R1PZR9</accession>
<dbReference type="InterPro" id="IPR025943">
    <property type="entry name" value="Sigma_54_int_dom_ATP-bd_2"/>
</dbReference>
<dbReference type="CDD" id="cd00009">
    <property type="entry name" value="AAA"/>
    <property type="match status" value="1"/>
</dbReference>
<evidence type="ECO:0000256" key="5">
    <source>
        <dbReference type="ARBA" id="ARBA00023163"/>
    </source>
</evidence>
<dbReference type="EMBL" id="SLUI01000003">
    <property type="protein sequence ID" value="TCL38553.1"/>
    <property type="molecule type" value="Genomic_DNA"/>
</dbReference>
<dbReference type="InterPro" id="IPR035965">
    <property type="entry name" value="PAS-like_dom_sf"/>
</dbReference>
<keyword evidence="2" id="KW-0067">ATP-binding</keyword>
<dbReference type="PROSITE" id="PS50045">
    <property type="entry name" value="SIGMA54_INTERACT_4"/>
    <property type="match status" value="1"/>
</dbReference>
<dbReference type="OrthoDB" id="9771372at2"/>
<dbReference type="Gene3D" id="1.10.10.60">
    <property type="entry name" value="Homeodomain-like"/>
    <property type="match status" value="1"/>
</dbReference>
<evidence type="ECO:0000256" key="1">
    <source>
        <dbReference type="ARBA" id="ARBA00022741"/>
    </source>
</evidence>
<dbReference type="PROSITE" id="PS00688">
    <property type="entry name" value="SIGMA54_INTERACT_3"/>
    <property type="match status" value="1"/>
</dbReference>
<dbReference type="PANTHER" id="PTHR32071">
    <property type="entry name" value="TRANSCRIPTIONAL REGULATORY PROTEIN"/>
    <property type="match status" value="1"/>
</dbReference>
<dbReference type="CDD" id="cd00130">
    <property type="entry name" value="PAS"/>
    <property type="match status" value="1"/>
</dbReference>
<evidence type="ECO:0000313" key="10">
    <source>
        <dbReference type="Proteomes" id="UP000295063"/>
    </source>
</evidence>
<proteinExistence type="predicted"/>
<dbReference type="Proteomes" id="UP000295063">
    <property type="component" value="Unassembled WGS sequence"/>
</dbReference>
<keyword evidence="1" id="KW-0547">Nucleotide-binding</keyword>
<organism evidence="9 10">
    <name type="scientific">Anaerospora hongkongensis</name>
    <dbReference type="NCBI Taxonomy" id="244830"/>
    <lineage>
        <taxon>Bacteria</taxon>
        <taxon>Bacillati</taxon>
        <taxon>Bacillota</taxon>
        <taxon>Negativicutes</taxon>
        <taxon>Selenomonadales</taxon>
        <taxon>Sporomusaceae</taxon>
        <taxon>Anaerospora</taxon>
    </lineage>
</organism>
<feature type="domain" description="PAS" evidence="8">
    <location>
        <begin position="21"/>
        <end position="66"/>
    </location>
</feature>
<keyword evidence="10" id="KW-1185">Reference proteome</keyword>
<dbReference type="InterPro" id="IPR013767">
    <property type="entry name" value="PAS_fold"/>
</dbReference>
<sequence>MGYDRENLQGLEFVFNSLEQAQAWFFSILDSIYDGILISDEQYMVRYINPEYTRITGVTYEQIVGKLLTSVRPGAILPQIIESGVPMAGVYRREGDIQYVVDMAPIMIDSRVVGGVSVVKDITEVRRLSQEINKYEKKTNRLKKMVEHAYRAKYSFHDVIGSSSALQQTLQFCKKIAAGETDVLITGESGTGKEIFAQSVHSASKRAHGPFVALNCASLTSSLVESELFGYDEGAFTGARKGGKTGLFEIADGGTILLDEIGELSLDVQAKLLRVLQERAVRKIGEASEIPLNVRVIAATNRNLLAMVKEGRFREDLFYRLNILNVHLPPLRERSTDARLLADYFLIQYSHKVGRPFRFSPEVYDILLKYRWPGNIRELRNTIEFAANMCEDHLITQLHLPPMLLVDTNVPVVARKTLADVVRDTERQILMNALHCEGYTVEGKKRVALQMGISLATLYNKMKVLGIEESK</sequence>
<keyword evidence="5" id="KW-0804">Transcription</keyword>